<feature type="transmembrane region" description="Helical" evidence="5">
    <location>
        <begin position="69"/>
        <end position="93"/>
    </location>
</feature>
<dbReference type="Pfam" id="PF09685">
    <property type="entry name" value="MamF_MmsF"/>
    <property type="match status" value="1"/>
</dbReference>
<keyword evidence="4 5" id="KW-0472">Membrane</keyword>
<dbReference type="KEGG" id="cao:Celal_2582"/>
<evidence type="ECO:0000256" key="3">
    <source>
        <dbReference type="ARBA" id="ARBA00022989"/>
    </source>
</evidence>
<evidence type="ECO:0000256" key="4">
    <source>
        <dbReference type="ARBA" id="ARBA00023136"/>
    </source>
</evidence>
<keyword evidence="7" id="KW-1185">Reference proteome</keyword>
<dbReference type="eggNOG" id="COG3296">
    <property type="taxonomic scope" value="Bacteria"/>
</dbReference>
<dbReference type="EMBL" id="CP002453">
    <property type="protein sequence ID" value="ADV49868.1"/>
    <property type="molecule type" value="Genomic_DNA"/>
</dbReference>
<accession>E6XAF2</accession>
<evidence type="ECO:0000313" key="6">
    <source>
        <dbReference type="EMBL" id="ADV49868.1"/>
    </source>
</evidence>
<dbReference type="HOGENOM" id="CLU_104196_0_2_10"/>
<reference evidence="6 7" key="1">
    <citation type="journal article" date="2010" name="Stand. Genomic Sci.">
        <title>Complete genome sequence of Cellulophaga algicola type strain (IC166).</title>
        <authorList>
            <person name="Abt B."/>
            <person name="Lu M."/>
            <person name="Misra M."/>
            <person name="Han C."/>
            <person name="Nolan M."/>
            <person name="Lucas S."/>
            <person name="Hammon N."/>
            <person name="Deshpande S."/>
            <person name="Cheng J.F."/>
            <person name="Tapia R."/>
            <person name="Goodwin L."/>
            <person name="Pitluck S."/>
            <person name="Liolios K."/>
            <person name="Pagani I."/>
            <person name="Ivanova N."/>
            <person name="Mavromatis K."/>
            <person name="Ovchinikova G."/>
            <person name="Pati A."/>
            <person name="Chen A."/>
            <person name="Palaniappan K."/>
            <person name="Land M."/>
            <person name="Hauser L."/>
            <person name="Chang Y.J."/>
            <person name="Jeffries C.D."/>
            <person name="Detter J.C."/>
            <person name="Brambilla E."/>
            <person name="Rohde M."/>
            <person name="Tindall B.J."/>
            <person name="Goker M."/>
            <person name="Woyke T."/>
            <person name="Bristow J."/>
            <person name="Eisen J.A."/>
            <person name="Markowitz V."/>
            <person name="Hugenholtz P."/>
            <person name="Kyrpides N.C."/>
            <person name="Klenk H.P."/>
            <person name="Lapidus A."/>
        </authorList>
    </citation>
    <scope>NUCLEOTIDE SEQUENCE [LARGE SCALE GENOMIC DNA]</scope>
    <source>
        <strain evidence="7">DSM 14237 / IC166 / ACAM 630</strain>
    </source>
</reference>
<dbReference type="AlphaFoldDB" id="E6XAF2"/>
<evidence type="ECO:0008006" key="8">
    <source>
        <dbReference type="Google" id="ProtNLM"/>
    </source>
</evidence>
<evidence type="ECO:0000256" key="5">
    <source>
        <dbReference type="SAM" id="Phobius"/>
    </source>
</evidence>
<protein>
    <recommendedName>
        <fullName evidence="8">DUF4870 domain-containing protein</fullName>
    </recommendedName>
</protein>
<dbReference type="InterPro" id="IPR019109">
    <property type="entry name" value="MamF_MmsF"/>
</dbReference>
<keyword evidence="2 5" id="KW-0812">Transmembrane</keyword>
<sequence>MIENNLIENPIIEHTLKEDNSTLALLHYSQLLNFFGFFGIIIPVVLWSTKKTEIKGMDEHGKHVINYQLSMLLYGVIYAMLFFISILLTFIFIGFVFIIILSIIGIPLALLLIVYPIIGGIAASKGEFYKYPLTIKFIS</sequence>
<evidence type="ECO:0000313" key="7">
    <source>
        <dbReference type="Proteomes" id="UP000008634"/>
    </source>
</evidence>
<proteinExistence type="predicted"/>
<comment type="subcellular location">
    <subcellularLocation>
        <location evidence="1">Membrane</location>
        <topology evidence="1">Multi-pass membrane protein</topology>
    </subcellularLocation>
</comment>
<name>E6XAF2_CELAD</name>
<evidence type="ECO:0000256" key="2">
    <source>
        <dbReference type="ARBA" id="ARBA00022692"/>
    </source>
</evidence>
<dbReference type="RefSeq" id="WP_013551340.1">
    <property type="nucleotide sequence ID" value="NC_014934.1"/>
</dbReference>
<gene>
    <name evidence="6" type="ordered locus">Celal_2582</name>
</gene>
<evidence type="ECO:0000256" key="1">
    <source>
        <dbReference type="ARBA" id="ARBA00004141"/>
    </source>
</evidence>
<feature type="transmembrane region" description="Helical" evidence="5">
    <location>
        <begin position="99"/>
        <end position="123"/>
    </location>
</feature>
<feature type="transmembrane region" description="Helical" evidence="5">
    <location>
        <begin position="31"/>
        <end position="48"/>
    </location>
</feature>
<dbReference type="Proteomes" id="UP000008634">
    <property type="component" value="Chromosome"/>
</dbReference>
<organism evidence="6 7">
    <name type="scientific">Cellulophaga algicola (strain DSM 14237 / IC166 / ACAM 630)</name>
    <dbReference type="NCBI Taxonomy" id="688270"/>
    <lineage>
        <taxon>Bacteria</taxon>
        <taxon>Pseudomonadati</taxon>
        <taxon>Bacteroidota</taxon>
        <taxon>Flavobacteriia</taxon>
        <taxon>Flavobacteriales</taxon>
        <taxon>Flavobacteriaceae</taxon>
        <taxon>Cellulophaga</taxon>
    </lineage>
</organism>
<keyword evidence="3 5" id="KW-1133">Transmembrane helix</keyword>